<accession>A0A9E6XZA9</accession>
<dbReference type="KEGG" id="sbae:DSM104329_03360"/>
<dbReference type="RefSeq" id="WP_259311011.1">
    <property type="nucleotide sequence ID" value="NZ_CP087164.1"/>
</dbReference>
<organism evidence="2 3">
    <name type="scientific">Capillimicrobium parvum</name>
    <dbReference type="NCBI Taxonomy" id="2884022"/>
    <lineage>
        <taxon>Bacteria</taxon>
        <taxon>Bacillati</taxon>
        <taxon>Actinomycetota</taxon>
        <taxon>Thermoleophilia</taxon>
        <taxon>Solirubrobacterales</taxon>
        <taxon>Capillimicrobiaceae</taxon>
        <taxon>Capillimicrobium</taxon>
    </lineage>
</organism>
<evidence type="ECO:0008006" key="4">
    <source>
        <dbReference type="Google" id="ProtNLM"/>
    </source>
</evidence>
<evidence type="ECO:0000313" key="3">
    <source>
        <dbReference type="Proteomes" id="UP001162834"/>
    </source>
</evidence>
<sequence>MTDTVAAGGVTPYPDKWARPSGTPIVEAYHTAIRKIVAERLAASGRTWEEAVQDKSLQLTREDFEKVEAELLSTGYRFQMSAVVSLQEEPDKYAAPAERADSGAQDSDEQGRPIVGTGDNVFKARADVEGTARFVSDVERVMEMLTEGVPEGTIAVIDDSGGTLTAPILGDFAAVICMGGTVRSHLGILTREYSVPCLMAAELDGLSEGDAIVVEYSKPAADAYADAATAKAQRARIIKLS</sequence>
<dbReference type="EMBL" id="CP087164">
    <property type="protein sequence ID" value="UGS36948.1"/>
    <property type="molecule type" value="Genomic_DNA"/>
</dbReference>
<dbReference type="InterPro" id="IPR036637">
    <property type="entry name" value="Phosphohistidine_dom_sf"/>
</dbReference>
<dbReference type="Proteomes" id="UP001162834">
    <property type="component" value="Chromosome"/>
</dbReference>
<dbReference type="SUPFAM" id="SSF52009">
    <property type="entry name" value="Phosphohistidine domain"/>
    <property type="match status" value="1"/>
</dbReference>
<dbReference type="Gene3D" id="3.50.30.10">
    <property type="entry name" value="Phosphohistidine domain"/>
    <property type="match status" value="1"/>
</dbReference>
<keyword evidence="3" id="KW-1185">Reference proteome</keyword>
<proteinExistence type="predicted"/>
<gene>
    <name evidence="2" type="ORF">DSM104329_03360</name>
</gene>
<feature type="region of interest" description="Disordered" evidence="1">
    <location>
        <begin position="92"/>
        <end position="115"/>
    </location>
</feature>
<evidence type="ECO:0000313" key="2">
    <source>
        <dbReference type="EMBL" id="UGS36948.1"/>
    </source>
</evidence>
<evidence type="ECO:0000256" key="1">
    <source>
        <dbReference type="SAM" id="MobiDB-lite"/>
    </source>
</evidence>
<name>A0A9E6XZA9_9ACTN</name>
<dbReference type="AlphaFoldDB" id="A0A9E6XZA9"/>
<protein>
    <recommendedName>
        <fullName evidence="4">PEP-utilising enzyme mobile domain-containing protein</fullName>
    </recommendedName>
</protein>
<reference evidence="2" key="1">
    <citation type="journal article" date="2022" name="Int. J. Syst. Evol. Microbiol.">
        <title>Pseudomonas aegrilactucae sp. nov. and Pseudomonas morbosilactucae sp. nov., pathogens causing bacterial rot of lettuce in Japan.</title>
        <authorList>
            <person name="Sawada H."/>
            <person name="Fujikawa T."/>
            <person name="Satou M."/>
        </authorList>
    </citation>
    <scope>NUCLEOTIDE SEQUENCE</scope>
    <source>
        <strain evidence="2">0166_1</strain>
    </source>
</reference>
<dbReference type="GO" id="GO:0016772">
    <property type="term" value="F:transferase activity, transferring phosphorus-containing groups"/>
    <property type="evidence" value="ECO:0007669"/>
    <property type="project" value="InterPro"/>
</dbReference>
<feature type="region of interest" description="Disordered" evidence="1">
    <location>
        <begin position="1"/>
        <end position="21"/>
    </location>
</feature>